<accession>A0A5B7FNS5</accession>
<dbReference type="AlphaFoldDB" id="A0A5B7FNS5"/>
<name>A0A5B7FNS5_PORTR</name>
<proteinExistence type="predicted"/>
<keyword evidence="2" id="KW-1185">Reference proteome</keyword>
<dbReference type="Proteomes" id="UP000324222">
    <property type="component" value="Unassembled WGS sequence"/>
</dbReference>
<evidence type="ECO:0000313" key="1">
    <source>
        <dbReference type="EMBL" id="MPC47007.1"/>
    </source>
</evidence>
<comment type="caution">
    <text evidence="1">The sequence shown here is derived from an EMBL/GenBank/DDBJ whole genome shotgun (WGS) entry which is preliminary data.</text>
</comment>
<evidence type="ECO:0000313" key="2">
    <source>
        <dbReference type="Proteomes" id="UP000324222"/>
    </source>
</evidence>
<dbReference type="EMBL" id="VSRR010007493">
    <property type="protein sequence ID" value="MPC47007.1"/>
    <property type="molecule type" value="Genomic_DNA"/>
</dbReference>
<sequence>MRGTGVCLLCPVMTRFSSPITTLNPAPRTHDALNPHHVHMRPLPSSLRFANVVTASFTSMVLESLSREKTFFFPRKQDHSWPNGEPGPHGWQDSQPFNPTFVSSPKLSMNPARHNPRSLPATLPAAHYLPAFQLFPSSFHQDPAGREKRQTAPCFTVAYVLVLSGVQAPHVNNVSLLTELRGSEGHVKSAAPSVVR</sequence>
<organism evidence="1 2">
    <name type="scientific">Portunus trituberculatus</name>
    <name type="common">Swimming crab</name>
    <name type="synonym">Neptunus trituberculatus</name>
    <dbReference type="NCBI Taxonomy" id="210409"/>
    <lineage>
        <taxon>Eukaryota</taxon>
        <taxon>Metazoa</taxon>
        <taxon>Ecdysozoa</taxon>
        <taxon>Arthropoda</taxon>
        <taxon>Crustacea</taxon>
        <taxon>Multicrustacea</taxon>
        <taxon>Malacostraca</taxon>
        <taxon>Eumalacostraca</taxon>
        <taxon>Eucarida</taxon>
        <taxon>Decapoda</taxon>
        <taxon>Pleocyemata</taxon>
        <taxon>Brachyura</taxon>
        <taxon>Eubrachyura</taxon>
        <taxon>Portunoidea</taxon>
        <taxon>Portunidae</taxon>
        <taxon>Portuninae</taxon>
        <taxon>Portunus</taxon>
    </lineage>
</organism>
<gene>
    <name evidence="1" type="ORF">E2C01_040741</name>
</gene>
<protein>
    <submittedName>
        <fullName evidence="1">Uncharacterized protein</fullName>
    </submittedName>
</protein>
<reference evidence="1 2" key="1">
    <citation type="submission" date="2019-05" db="EMBL/GenBank/DDBJ databases">
        <title>Another draft genome of Portunus trituberculatus and its Hox gene families provides insights of decapod evolution.</title>
        <authorList>
            <person name="Jeong J.-H."/>
            <person name="Song I."/>
            <person name="Kim S."/>
            <person name="Choi T."/>
            <person name="Kim D."/>
            <person name="Ryu S."/>
            <person name="Kim W."/>
        </authorList>
    </citation>
    <scope>NUCLEOTIDE SEQUENCE [LARGE SCALE GENOMIC DNA]</scope>
    <source>
        <tissue evidence="1">Muscle</tissue>
    </source>
</reference>